<keyword evidence="4" id="KW-0288">FMN</keyword>
<keyword evidence="8" id="KW-0411">Iron-sulfur</keyword>
<keyword evidence="6" id="KW-0560">Oxidoreductase</keyword>
<dbReference type="PROSITE" id="PS51379">
    <property type="entry name" value="4FE4S_FER_2"/>
    <property type="match status" value="2"/>
</dbReference>
<keyword evidence="3" id="KW-0285">Flavoprotein</keyword>
<comment type="similarity">
    <text evidence="2">Belongs to the nitroreductase family.</text>
</comment>
<dbReference type="PANTHER" id="PTHR43673">
    <property type="entry name" value="NAD(P)H NITROREDUCTASE YDGI-RELATED"/>
    <property type="match status" value="1"/>
</dbReference>
<accession>A0A0X8JIZ3</accession>
<proteinExistence type="inferred from homology"/>
<evidence type="ECO:0000256" key="1">
    <source>
        <dbReference type="ARBA" id="ARBA00001917"/>
    </source>
</evidence>
<evidence type="ECO:0000256" key="6">
    <source>
        <dbReference type="ARBA" id="ARBA00023002"/>
    </source>
</evidence>
<keyword evidence="7" id="KW-0408">Iron</keyword>
<gene>
    <name evidence="10" type="ORF">AXF13_03405</name>
</gene>
<comment type="cofactor">
    <cofactor evidence="1">
        <name>FMN</name>
        <dbReference type="ChEBI" id="CHEBI:58210"/>
    </cofactor>
</comment>
<reference evidence="11" key="1">
    <citation type="submission" date="2016-02" db="EMBL/GenBank/DDBJ databases">
        <authorList>
            <person name="Holder M.E."/>
            <person name="Ajami N.J."/>
            <person name="Petrosino J.F."/>
        </authorList>
    </citation>
    <scope>NUCLEOTIDE SEQUENCE [LARGE SCALE GENOMIC DNA]</scope>
    <source>
        <strain evidence="11">CCUG 45958</strain>
    </source>
</reference>
<evidence type="ECO:0000256" key="4">
    <source>
        <dbReference type="ARBA" id="ARBA00022643"/>
    </source>
</evidence>
<evidence type="ECO:0000256" key="8">
    <source>
        <dbReference type="ARBA" id="ARBA00023014"/>
    </source>
</evidence>
<dbReference type="SUPFAM" id="SSF54862">
    <property type="entry name" value="4Fe-4S ferredoxins"/>
    <property type="match status" value="1"/>
</dbReference>
<dbReference type="Gene3D" id="3.30.70.20">
    <property type="match status" value="1"/>
</dbReference>
<sequence>MLQFTVDKDKCVSCGACAEDCLPQAIQMLDQYPVIPNEDICMRCLHCLAVCPVGAISILGHSPAESKALKGNLPAPEQVATLMKGRRSVRRYIRKDVDPALLRQVLDVAAQAPTGVNARKLWVTVIDDLEVMDDFRREVYQRLENLVRENRMPENPRRRFFTTAPELWRNGQDPIFRQAPHCILVSNAVDAPCREQDSLIYLSYFELMAQSAGLGTVWCGLLYWCLRLVLPDLLPRLGIPETHELGYAMLFGTPAVHYMRTAEHGPAEIHRVAWSGR</sequence>
<protein>
    <submittedName>
        <fullName evidence="10">Nitroreductase</fullName>
    </submittedName>
</protein>
<dbReference type="InterPro" id="IPR017900">
    <property type="entry name" value="4Fe4S_Fe_S_CS"/>
</dbReference>
<dbReference type="Proteomes" id="UP000069241">
    <property type="component" value="Chromosome"/>
</dbReference>
<evidence type="ECO:0000256" key="7">
    <source>
        <dbReference type="ARBA" id="ARBA00023004"/>
    </source>
</evidence>
<feature type="domain" description="4Fe-4S ferredoxin-type" evidence="9">
    <location>
        <begin position="32"/>
        <end position="61"/>
    </location>
</feature>
<evidence type="ECO:0000256" key="2">
    <source>
        <dbReference type="ARBA" id="ARBA00007118"/>
    </source>
</evidence>
<dbReference type="STRING" id="44742.AXF13_03405"/>
<dbReference type="Gene3D" id="3.40.109.10">
    <property type="entry name" value="NADH Oxidase"/>
    <property type="match status" value="1"/>
</dbReference>
<dbReference type="InterPro" id="IPR000415">
    <property type="entry name" value="Nitroreductase-like"/>
</dbReference>
<evidence type="ECO:0000313" key="11">
    <source>
        <dbReference type="Proteomes" id="UP000069241"/>
    </source>
</evidence>
<dbReference type="CDD" id="cd02143">
    <property type="entry name" value="nitroreductase_FeS-like"/>
    <property type="match status" value="1"/>
</dbReference>
<dbReference type="InterPro" id="IPR029479">
    <property type="entry name" value="Nitroreductase"/>
</dbReference>
<dbReference type="PANTHER" id="PTHR43673:SF2">
    <property type="entry name" value="NITROREDUCTASE"/>
    <property type="match status" value="1"/>
</dbReference>
<dbReference type="GO" id="GO:0016491">
    <property type="term" value="F:oxidoreductase activity"/>
    <property type="evidence" value="ECO:0007669"/>
    <property type="project" value="UniProtKB-KW"/>
</dbReference>
<dbReference type="GO" id="GO:0051536">
    <property type="term" value="F:iron-sulfur cluster binding"/>
    <property type="evidence" value="ECO:0007669"/>
    <property type="project" value="UniProtKB-KW"/>
</dbReference>
<dbReference type="AlphaFoldDB" id="A0A0X8JIZ3"/>
<keyword evidence="5" id="KW-0479">Metal-binding</keyword>
<keyword evidence="11" id="KW-1185">Reference proteome</keyword>
<organism evidence="10 11">
    <name type="scientific">Desulfovibrio fairfieldensis</name>
    <dbReference type="NCBI Taxonomy" id="44742"/>
    <lineage>
        <taxon>Bacteria</taxon>
        <taxon>Pseudomonadati</taxon>
        <taxon>Thermodesulfobacteriota</taxon>
        <taxon>Desulfovibrionia</taxon>
        <taxon>Desulfovibrionales</taxon>
        <taxon>Desulfovibrionaceae</taxon>
        <taxon>Desulfovibrio</taxon>
    </lineage>
</organism>
<dbReference type="Pfam" id="PF00881">
    <property type="entry name" value="Nitroreductase"/>
    <property type="match status" value="1"/>
</dbReference>
<dbReference type="Pfam" id="PF12838">
    <property type="entry name" value="Fer4_7"/>
    <property type="match status" value="1"/>
</dbReference>
<evidence type="ECO:0000313" key="10">
    <source>
        <dbReference type="EMBL" id="AMD89233.1"/>
    </source>
</evidence>
<dbReference type="PROSITE" id="PS00198">
    <property type="entry name" value="4FE4S_FER_1"/>
    <property type="match status" value="1"/>
</dbReference>
<name>A0A0X8JIZ3_9BACT</name>
<evidence type="ECO:0000259" key="9">
    <source>
        <dbReference type="PROSITE" id="PS51379"/>
    </source>
</evidence>
<feature type="domain" description="4Fe-4S ferredoxin-type" evidence="9">
    <location>
        <begin position="2"/>
        <end position="31"/>
    </location>
</feature>
<dbReference type="RefSeq" id="WP_062251649.1">
    <property type="nucleotide sequence ID" value="NZ_CP014229.1"/>
</dbReference>
<dbReference type="InterPro" id="IPR017896">
    <property type="entry name" value="4Fe4S_Fe-S-bd"/>
</dbReference>
<dbReference type="GO" id="GO:0046872">
    <property type="term" value="F:metal ion binding"/>
    <property type="evidence" value="ECO:0007669"/>
    <property type="project" value="UniProtKB-KW"/>
</dbReference>
<dbReference type="KEGG" id="dfi:AXF13_03405"/>
<evidence type="ECO:0000256" key="5">
    <source>
        <dbReference type="ARBA" id="ARBA00022723"/>
    </source>
</evidence>
<evidence type="ECO:0000256" key="3">
    <source>
        <dbReference type="ARBA" id="ARBA00022630"/>
    </source>
</evidence>
<dbReference type="SUPFAM" id="SSF55469">
    <property type="entry name" value="FMN-dependent nitroreductase-like"/>
    <property type="match status" value="1"/>
</dbReference>
<dbReference type="EMBL" id="CP014229">
    <property type="protein sequence ID" value="AMD89233.1"/>
    <property type="molecule type" value="Genomic_DNA"/>
</dbReference>